<accession>A0A4R6R8K9</accession>
<evidence type="ECO:0000313" key="3">
    <source>
        <dbReference type="Proteomes" id="UP000294593"/>
    </source>
</evidence>
<dbReference type="AlphaFoldDB" id="A0A4R6R8K9"/>
<organism evidence="2 3">
    <name type="scientific">Aquabacterium commune</name>
    <dbReference type="NCBI Taxonomy" id="70586"/>
    <lineage>
        <taxon>Bacteria</taxon>
        <taxon>Pseudomonadati</taxon>
        <taxon>Pseudomonadota</taxon>
        <taxon>Betaproteobacteria</taxon>
        <taxon>Burkholderiales</taxon>
        <taxon>Aquabacterium</taxon>
    </lineage>
</organism>
<dbReference type="OrthoDB" id="5974513at2"/>
<dbReference type="RefSeq" id="WP_133609557.1">
    <property type="nucleotide sequence ID" value="NZ_SNXW01000006.1"/>
</dbReference>
<dbReference type="Proteomes" id="UP000294593">
    <property type="component" value="Unassembled WGS sequence"/>
</dbReference>
<reference evidence="2 3" key="1">
    <citation type="submission" date="2019-03" db="EMBL/GenBank/DDBJ databases">
        <title>Genomic Encyclopedia of Type Strains, Phase IV (KMG-IV): sequencing the most valuable type-strain genomes for metagenomic binning, comparative biology and taxonomic classification.</title>
        <authorList>
            <person name="Goeker M."/>
        </authorList>
    </citation>
    <scope>NUCLEOTIDE SEQUENCE [LARGE SCALE GENOMIC DNA]</scope>
    <source>
        <strain evidence="2 3">DSM 11901</strain>
    </source>
</reference>
<feature type="signal peptide" evidence="1">
    <location>
        <begin position="1"/>
        <end position="18"/>
    </location>
</feature>
<keyword evidence="3" id="KW-1185">Reference proteome</keyword>
<evidence type="ECO:0000313" key="2">
    <source>
        <dbReference type="EMBL" id="TDP82289.1"/>
    </source>
</evidence>
<feature type="chain" id="PRO_5020610084" description="Lipoprotein" evidence="1">
    <location>
        <begin position="19"/>
        <end position="178"/>
    </location>
</feature>
<gene>
    <name evidence="2" type="ORF">EV672_106252</name>
</gene>
<sequence>MTSHLLRTLALTCTLAMAGCAATVTRSGPAPAPLSVSPAATRAVFVRVEAAPGMPPGGNWETFKTDWRDGMAIAAGRSGMQVTWSDTEDARSADPAVLVVVKVRNYQYMTPETRIGLGILAGNAYVNTEVEFYELPARKLLGSRLYGTTTSPAEGILSATTRKQVLAISDEVIADIRR</sequence>
<evidence type="ECO:0000256" key="1">
    <source>
        <dbReference type="SAM" id="SignalP"/>
    </source>
</evidence>
<comment type="caution">
    <text evidence="2">The sequence shown here is derived from an EMBL/GenBank/DDBJ whole genome shotgun (WGS) entry which is preliminary data.</text>
</comment>
<keyword evidence="1" id="KW-0732">Signal</keyword>
<proteinExistence type="predicted"/>
<name>A0A4R6R8K9_9BURK</name>
<evidence type="ECO:0008006" key="4">
    <source>
        <dbReference type="Google" id="ProtNLM"/>
    </source>
</evidence>
<dbReference type="EMBL" id="SNXW01000006">
    <property type="protein sequence ID" value="TDP82289.1"/>
    <property type="molecule type" value="Genomic_DNA"/>
</dbReference>
<dbReference type="PROSITE" id="PS51257">
    <property type="entry name" value="PROKAR_LIPOPROTEIN"/>
    <property type="match status" value="1"/>
</dbReference>
<protein>
    <recommendedName>
        <fullName evidence="4">Lipoprotein</fullName>
    </recommendedName>
</protein>